<dbReference type="Proteomes" id="UP000198869">
    <property type="component" value="Unassembled WGS sequence"/>
</dbReference>
<evidence type="ECO:0000313" key="2">
    <source>
        <dbReference type="EMBL" id="SDI63490.1"/>
    </source>
</evidence>
<sequence length="192" mass="22722">MKLLYTAILSLFLSVPAFAQKTDRPGSKDKAVIEHFKNDYKRKNYKKFSGNIVIKDNLIQFDDKVIFYDKSDKITKLLLQEGLIYPQLLTEFQIDKFENEDSDRTQKRFAKLQKNWKNAFEVNNIKFSNASELAFLSTDETVRRFRIYCKDPKFPNIMVYYIELTNKNATKNTSLEDFIKNGKVTHIYQRTE</sequence>
<dbReference type="EMBL" id="FNDW01000011">
    <property type="protein sequence ID" value="SDI63490.1"/>
    <property type="molecule type" value="Genomic_DNA"/>
</dbReference>
<gene>
    <name evidence="2" type="ORF">SAMN05421846_1115</name>
</gene>
<dbReference type="STRING" id="311334.SAMN05421846_1115"/>
<dbReference type="RefSeq" id="WP_089860100.1">
    <property type="nucleotide sequence ID" value="NZ_FNDW01000011.1"/>
</dbReference>
<evidence type="ECO:0000313" key="3">
    <source>
        <dbReference type="Proteomes" id="UP000198869"/>
    </source>
</evidence>
<keyword evidence="3" id="KW-1185">Reference proteome</keyword>
<evidence type="ECO:0000256" key="1">
    <source>
        <dbReference type="SAM" id="SignalP"/>
    </source>
</evidence>
<dbReference type="AlphaFoldDB" id="A0A1G8M7Z1"/>
<name>A0A1G8M7Z1_9FLAO</name>
<feature type="chain" id="PRO_5011695713" description="Lipoprotein chaperone" evidence="1">
    <location>
        <begin position="20"/>
        <end position="192"/>
    </location>
</feature>
<evidence type="ECO:0008006" key="4">
    <source>
        <dbReference type="Google" id="ProtNLM"/>
    </source>
</evidence>
<reference evidence="3" key="1">
    <citation type="submission" date="2016-10" db="EMBL/GenBank/DDBJ databases">
        <authorList>
            <person name="Varghese N."/>
            <person name="Submissions S."/>
        </authorList>
    </citation>
    <scope>NUCLEOTIDE SEQUENCE [LARGE SCALE GENOMIC DNA]</scope>
    <source>
        <strain evidence="3">DSM 17071</strain>
    </source>
</reference>
<keyword evidence="1" id="KW-0732">Signal</keyword>
<feature type="signal peptide" evidence="1">
    <location>
        <begin position="1"/>
        <end position="19"/>
    </location>
</feature>
<protein>
    <recommendedName>
        <fullName evidence="4">Lipoprotein chaperone</fullName>
    </recommendedName>
</protein>
<accession>A0A1G8M7Z1</accession>
<proteinExistence type="predicted"/>
<dbReference type="OrthoDB" id="851130at2"/>
<organism evidence="2 3">
    <name type="scientific">Chryseobacterium taeanense</name>
    <dbReference type="NCBI Taxonomy" id="311334"/>
    <lineage>
        <taxon>Bacteria</taxon>
        <taxon>Pseudomonadati</taxon>
        <taxon>Bacteroidota</taxon>
        <taxon>Flavobacteriia</taxon>
        <taxon>Flavobacteriales</taxon>
        <taxon>Weeksellaceae</taxon>
        <taxon>Chryseobacterium group</taxon>
        <taxon>Chryseobacterium</taxon>
    </lineage>
</organism>